<dbReference type="SUPFAM" id="SSF103473">
    <property type="entry name" value="MFS general substrate transporter"/>
    <property type="match status" value="1"/>
</dbReference>
<feature type="transmembrane region" description="Helical" evidence="4">
    <location>
        <begin position="418"/>
        <end position="438"/>
    </location>
</feature>
<reference evidence="6" key="1">
    <citation type="submission" date="2014-04" db="EMBL/GenBank/DDBJ databases">
        <authorList>
            <person name="Ho Y.-N."/>
            <person name="Huang C.-C."/>
        </authorList>
    </citation>
    <scope>NUCLEOTIDE SEQUENCE</scope>
    <source>
        <strain evidence="6">869T2</strain>
    </source>
</reference>
<feature type="transmembrane region" description="Helical" evidence="4">
    <location>
        <begin position="326"/>
        <end position="347"/>
    </location>
</feature>
<dbReference type="PROSITE" id="PS50850">
    <property type="entry name" value="MFS"/>
    <property type="match status" value="1"/>
</dbReference>
<accession>A0A8A8DDY4</accession>
<feature type="transmembrane region" description="Helical" evidence="4">
    <location>
        <begin position="199"/>
        <end position="218"/>
    </location>
</feature>
<reference evidence="6" key="2">
    <citation type="submission" date="2021-03" db="EMBL/GenBank/DDBJ databases">
        <title>Complete genome sequence of Burkholderia seminalis 869T2.</title>
        <authorList>
            <person name="Hung S.-H."/>
            <person name="Huang C.-T."/>
            <person name="Huang C.-C."/>
            <person name="Kuo C.-H."/>
        </authorList>
    </citation>
    <scope>NUCLEOTIDE SEQUENCE</scope>
    <source>
        <strain evidence="6">869T2</strain>
    </source>
</reference>
<dbReference type="PANTHER" id="PTHR11360:SF290">
    <property type="entry name" value="MONOCARBOXYLATE MFS PERMEASE"/>
    <property type="match status" value="1"/>
</dbReference>
<feature type="transmembrane region" description="Helical" evidence="4">
    <location>
        <begin position="37"/>
        <end position="59"/>
    </location>
</feature>
<feature type="transmembrane region" description="Helical" evidence="4">
    <location>
        <begin position="166"/>
        <end position="187"/>
    </location>
</feature>
<feature type="transmembrane region" description="Helical" evidence="4">
    <location>
        <begin position="133"/>
        <end position="154"/>
    </location>
</feature>
<dbReference type="GO" id="GO:0022857">
    <property type="term" value="F:transmembrane transporter activity"/>
    <property type="evidence" value="ECO:0007669"/>
    <property type="project" value="InterPro"/>
</dbReference>
<organism evidence="6 7">
    <name type="scientific">Burkholderia seminalis</name>
    <dbReference type="NCBI Taxonomy" id="488731"/>
    <lineage>
        <taxon>Bacteria</taxon>
        <taxon>Pseudomonadati</taxon>
        <taxon>Pseudomonadota</taxon>
        <taxon>Betaproteobacteria</taxon>
        <taxon>Burkholderiales</taxon>
        <taxon>Burkholderiaceae</taxon>
        <taxon>Burkholderia</taxon>
        <taxon>Burkholderia cepacia complex</taxon>
    </lineage>
</organism>
<dbReference type="Gene3D" id="1.20.1250.20">
    <property type="entry name" value="MFS general substrate transporter like domains"/>
    <property type="match status" value="2"/>
</dbReference>
<feature type="transmembrane region" description="Helical" evidence="4">
    <location>
        <begin position="387"/>
        <end position="406"/>
    </location>
</feature>
<keyword evidence="1 4" id="KW-0812">Transmembrane</keyword>
<dbReference type="Proteomes" id="UP000027834">
    <property type="component" value="Chromosome 3"/>
</dbReference>
<feature type="domain" description="Major facilitator superfamily (MFS) profile" evidence="5">
    <location>
        <begin position="41"/>
        <end position="442"/>
    </location>
</feature>
<dbReference type="InterPro" id="IPR011701">
    <property type="entry name" value="MFS"/>
</dbReference>
<feature type="transmembrane region" description="Helical" evidence="4">
    <location>
        <begin position="109"/>
        <end position="127"/>
    </location>
</feature>
<feature type="transmembrane region" description="Helical" evidence="4">
    <location>
        <begin position="266"/>
        <end position="289"/>
    </location>
</feature>
<sequence>MSQIPNSSSPTPRVARAAEAVNSGSARRTQIRQELTASYPVLIAVTVGSALGIGSLPAFTLPLFIGPLHDAFGWARGDVGMAYSVLTAMIFLCGPVAGRLADRLGARRVIVVSIVLFALAMVATAQMRGGIGWFYGGFFLLGLGGAGTTYVCYAKVLSARFDTARGLALGVMMTGPALVATFAPLVVPSLIEAQGWRGAWIVLSVLVLLPLPLLFAFVRESRTAGASRISPTSSAARAAGGAPRAGAHSHLAQGVTLGQAVRMRQFWLMIAATFLIMFALVGTQINVIAVLVDTGASKAQATHFASVLGITMLVSRILCGSLLDLLFAPIVGCMITLLSALGLLLAAQGGVAGWVAVVALGISLGTETDFMAYVASRYFGLRSFSEIFGWIFGFMALGAATSPLWTGMLQHALGNFRSGLYMSAGLLAVAAACIALLGRYPASFGADLPGVGRREAGAP</sequence>
<evidence type="ECO:0000256" key="3">
    <source>
        <dbReference type="ARBA" id="ARBA00023136"/>
    </source>
</evidence>
<feature type="transmembrane region" description="Helical" evidence="4">
    <location>
        <begin position="353"/>
        <end position="375"/>
    </location>
</feature>
<name>A0A8A8DDY4_9BURK</name>
<keyword evidence="7" id="KW-1185">Reference proteome</keyword>
<evidence type="ECO:0000256" key="4">
    <source>
        <dbReference type="SAM" id="Phobius"/>
    </source>
</evidence>
<evidence type="ECO:0000256" key="2">
    <source>
        <dbReference type="ARBA" id="ARBA00022989"/>
    </source>
</evidence>
<feature type="transmembrane region" description="Helical" evidence="4">
    <location>
        <begin position="79"/>
        <end position="97"/>
    </location>
</feature>
<dbReference type="Pfam" id="PF07690">
    <property type="entry name" value="MFS_1"/>
    <property type="match status" value="1"/>
</dbReference>
<proteinExistence type="predicted"/>
<evidence type="ECO:0000256" key="1">
    <source>
        <dbReference type="ARBA" id="ARBA00022692"/>
    </source>
</evidence>
<evidence type="ECO:0000313" key="7">
    <source>
        <dbReference type="Proteomes" id="UP000027834"/>
    </source>
</evidence>
<protein>
    <submittedName>
        <fullName evidence="6">MFS transporter</fullName>
    </submittedName>
</protein>
<keyword evidence="2 4" id="KW-1133">Transmembrane helix</keyword>
<evidence type="ECO:0000313" key="6">
    <source>
        <dbReference type="EMBL" id="QTO23323.1"/>
    </source>
</evidence>
<dbReference type="RefSeq" id="WP_080287770.1">
    <property type="nucleotide sequence ID" value="NZ_CP072522.1"/>
</dbReference>
<evidence type="ECO:0000259" key="5">
    <source>
        <dbReference type="PROSITE" id="PS50850"/>
    </source>
</evidence>
<gene>
    <name evidence="6" type="ORF">DT99_035245</name>
</gene>
<dbReference type="AlphaFoldDB" id="A0A8A8DDY4"/>
<dbReference type="InterPro" id="IPR050327">
    <property type="entry name" value="Proton-linked_MCT"/>
</dbReference>
<dbReference type="InterPro" id="IPR036259">
    <property type="entry name" value="MFS_trans_sf"/>
</dbReference>
<dbReference type="EMBL" id="CP072522">
    <property type="protein sequence ID" value="QTO23323.1"/>
    <property type="molecule type" value="Genomic_DNA"/>
</dbReference>
<keyword evidence="3 4" id="KW-0472">Membrane</keyword>
<feature type="transmembrane region" description="Helical" evidence="4">
    <location>
        <begin position="301"/>
        <end position="319"/>
    </location>
</feature>
<dbReference type="InterPro" id="IPR020846">
    <property type="entry name" value="MFS_dom"/>
</dbReference>
<dbReference type="PANTHER" id="PTHR11360">
    <property type="entry name" value="MONOCARBOXYLATE TRANSPORTER"/>
    <property type="match status" value="1"/>
</dbReference>